<dbReference type="AlphaFoldDB" id="X0LYE4"/>
<protein>
    <submittedName>
        <fullName evidence="2">Uncharacterized protein</fullName>
    </submittedName>
</protein>
<dbReference type="Proteomes" id="UP000030701">
    <property type="component" value="Unassembled WGS sequence"/>
</dbReference>
<organism evidence="2">
    <name type="scientific">Fusarium oxysporum f. sp. vasinfectum 25433</name>
    <dbReference type="NCBI Taxonomy" id="1089449"/>
    <lineage>
        <taxon>Eukaryota</taxon>
        <taxon>Fungi</taxon>
        <taxon>Dikarya</taxon>
        <taxon>Ascomycota</taxon>
        <taxon>Pezizomycotina</taxon>
        <taxon>Sordariomycetes</taxon>
        <taxon>Hypocreomycetidae</taxon>
        <taxon>Hypocreales</taxon>
        <taxon>Nectriaceae</taxon>
        <taxon>Fusarium</taxon>
        <taxon>Fusarium oxysporum species complex</taxon>
    </lineage>
</organism>
<feature type="region of interest" description="Disordered" evidence="1">
    <location>
        <begin position="1"/>
        <end position="31"/>
    </location>
</feature>
<dbReference type="HOGENOM" id="CLU_2158499_0_0_1"/>
<evidence type="ECO:0000256" key="1">
    <source>
        <dbReference type="SAM" id="MobiDB-lite"/>
    </source>
</evidence>
<proteinExistence type="predicted"/>
<gene>
    <name evidence="2" type="ORF">FOTG_03901</name>
</gene>
<feature type="compositionally biased region" description="Pro residues" evidence="1">
    <location>
        <begin position="1"/>
        <end position="10"/>
    </location>
</feature>
<dbReference type="EMBL" id="JH657923">
    <property type="protein sequence ID" value="EXM31039.1"/>
    <property type="molecule type" value="Genomic_DNA"/>
</dbReference>
<accession>X0LYE4</accession>
<sequence length="112" mass="12504">MSGLMPPPPLFRIAGNPGNKHSTTRRQASRQGIPYHIQQPHIGCRIHNDCREPMVPTYGHTCEIVWFSLEAQTSNDNCTTMTTYLKLYCAVWVPEIVTPTKLAADPQPGTDV</sequence>
<evidence type="ECO:0000313" key="2">
    <source>
        <dbReference type="EMBL" id="EXM31039.1"/>
    </source>
</evidence>
<reference evidence="2" key="2">
    <citation type="submission" date="2012-05" db="EMBL/GenBank/DDBJ databases">
        <title>The Genome Annotation of Fusarium oxysporum Cotton.</title>
        <authorList>
            <consortium name="The Broad Institute Genomics Platform"/>
            <person name="Ma L.-J."/>
            <person name="Corby-Kistler H."/>
            <person name="Broz K."/>
            <person name="Gale L.R."/>
            <person name="Jonkers W."/>
            <person name="O'Donnell K."/>
            <person name="Ploetz R."/>
            <person name="Steinberg C."/>
            <person name="Schwartz D.C."/>
            <person name="VanEtten H."/>
            <person name="Zhou S."/>
            <person name="Young S.K."/>
            <person name="Zeng Q."/>
            <person name="Gargeya S."/>
            <person name="Fitzgerald M."/>
            <person name="Abouelleil A."/>
            <person name="Alvarado L."/>
            <person name="Chapman S.B."/>
            <person name="Gainer-Dewar J."/>
            <person name="Goldberg J."/>
            <person name="Griggs A."/>
            <person name="Gujja S."/>
            <person name="Hansen M."/>
            <person name="Howarth C."/>
            <person name="Imamovic A."/>
            <person name="Ireland A."/>
            <person name="Larimer J."/>
            <person name="McCowan C."/>
            <person name="Murphy C."/>
            <person name="Pearson M."/>
            <person name="Poon T.W."/>
            <person name="Priest M."/>
            <person name="Roberts A."/>
            <person name="Saif S."/>
            <person name="Shea T."/>
            <person name="Sykes S."/>
            <person name="Wortman J."/>
            <person name="Nusbaum C."/>
            <person name="Birren B."/>
        </authorList>
    </citation>
    <scope>NUCLEOTIDE SEQUENCE</scope>
    <source>
        <strain evidence="2">25433</strain>
    </source>
</reference>
<reference evidence="2" key="1">
    <citation type="submission" date="2011-11" db="EMBL/GenBank/DDBJ databases">
        <title>The Genome Sequence of Fusarium oxysporum Cotton.</title>
        <authorList>
            <consortium name="The Broad Institute Genome Sequencing Platform"/>
            <person name="Ma L.-J."/>
            <person name="Gale L.R."/>
            <person name="Schwartz D.C."/>
            <person name="Zhou S."/>
            <person name="Corby-Kistler H."/>
            <person name="Young S.K."/>
            <person name="Zeng Q."/>
            <person name="Gargeya S."/>
            <person name="Fitzgerald M."/>
            <person name="Haas B."/>
            <person name="Abouelleil A."/>
            <person name="Alvarado L."/>
            <person name="Arachchi H.M."/>
            <person name="Berlin A."/>
            <person name="Brown A."/>
            <person name="Chapman S.B."/>
            <person name="Chen Z."/>
            <person name="Dunbar C."/>
            <person name="Freedman E."/>
            <person name="Gearin G."/>
            <person name="Goldberg J."/>
            <person name="Griggs A."/>
            <person name="Gujja S."/>
            <person name="Heiman D."/>
            <person name="Howarth C."/>
            <person name="Larson L."/>
            <person name="Lui A."/>
            <person name="MacDonald P.J.P."/>
            <person name="Montmayeur A."/>
            <person name="Murphy C."/>
            <person name="Neiman D."/>
            <person name="Pearson M."/>
            <person name="Priest M."/>
            <person name="Roberts A."/>
            <person name="Saif S."/>
            <person name="Shea T."/>
            <person name="Shenoy N."/>
            <person name="Sisk P."/>
            <person name="Stolte C."/>
            <person name="Sykes S."/>
            <person name="Wortman J."/>
            <person name="Nusbaum C."/>
            <person name="Birren B."/>
        </authorList>
    </citation>
    <scope>NUCLEOTIDE SEQUENCE [LARGE SCALE GENOMIC DNA]</scope>
    <source>
        <strain evidence="2">25433</strain>
    </source>
</reference>
<name>X0LYE4_FUSOX</name>